<accession>A0AAD8J9R3</accession>
<evidence type="ECO:0000313" key="1">
    <source>
        <dbReference type="EMBL" id="KAK1399756.1"/>
    </source>
</evidence>
<dbReference type="EMBL" id="JAUIZM010000002">
    <property type="protein sequence ID" value="KAK1399756.1"/>
    <property type="molecule type" value="Genomic_DNA"/>
</dbReference>
<sequence>MVPVEVGAGSFRRAHYDPENSEKNHRLYLDMIEETRIDSQARLPAYHQRTARHYNRKVRARPFRVGDLVLRRVMPNTKVVNHGVFGANWEGPYQIKSVLWEGTYHLSDIRGKLIPRAWNAEHLRRYYQ</sequence>
<dbReference type="PANTHER" id="PTHR48475:SF2">
    <property type="entry name" value="RIBONUCLEASE H"/>
    <property type="match status" value="1"/>
</dbReference>
<keyword evidence="2" id="KW-1185">Reference proteome</keyword>
<reference evidence="1" key="1">
    <citation type="submission" date="2023-02" db="EMBL/GenBank/DDBJ databases">
        <title>Genome of toxic invasive species Heracleum sosnowskyi carries increased number of genes despite the absence of recent whole-genome duplications.</title>
        <authorList>
            <person name="Schelkunov M."/>
            <person name="Shtratnikova V."/>
            <person name="Makarenko M."/>
            <person name="Klepikova A."/>
            <person name="Omelchenko D."/>
            <person name="Novikova G."/>
            <person name="Obukhova E."/>
            <person name="Bogdanov V."/>
            <person name="Penin A."/>
            <person name="Logacheva M."/>
        </authorList>
    </citation>
    <scope>NUCLEOTIDE SEQUENCE</scope>
    <source>
        <strain evidence="1">Hsosn_3</strain>
        <tissue evidence="1">Leaf</tissue>
    </source>
</reference>
<evidence type="ECO:0000313" key="2">
    <source>
        <dbReference type="Proteomes" id="UP001237642"/>
    </source>
</evidence>
<gene>
    <name evidence="1" type="ORF">POM88_009619</name>
</gene>
<dbReference type="Proteomes" id="UP001237642">
    <property type="component" value="Unassembled WGS sequence"/>
</dbReference>
<dbReference type="AlphaFoldDB" id="A0AAD8J9R3"/>
<comment type="caution">
    <text evidence="1">The sequence shown here is derived from an EMBL/GenBank/DDBJ whole genome shotgun (WGS) entry which is preliminary data.</text>
</comment>
<proteinExistence type="predicted"/>
<protein>
    <submittedName>
        <fullName evidence="1">Uncharacterized protein</fullName>
    </submittedName>
</protein>
<organism evidence="1 2">
    <name type="scientific">Heracleum sosnowskyi</name>
    <dbReference type="NCBI Taxonomy" id="360622"/>
    <lineage>
        <taxon>Eukaryota</taxon>
        <taxon>Viridiplantae</taxon>
        <taxon>Streptophyta</taxon>
        <taxon>Embryophyta</taxon>
        <taxon>Tracheophyta</taxon>
        <taxon>Spermatophyta</taxon>
        <taxon>Magnoliopsida</taxon>
        <taxon>eudicotyledons</taxon>
        <taxon>Gunneridae</taxon>
        <taxon>Pentapetalae</taxon>
        <taxon>asterids</taxon>
        <taxon>campanulids</taxon>
        <taxon>Apiales</taxon>
        <taxon>Apiaceae</taxon>
        <taxon>Apioideae</taxon>
        <taxon>apioid superclade</taxon>
        <taxon>Tordylieae</taxon>
        <taxon>Tordyliinae</taxon>
        <taxon>Heracleum</taxon>
    </lineage>
</organism>
<reference evidence="1" key="2">
    <citation type="submission" date="2023-05" db="EMBL/GenBank/DDBJ databases">
        <authorList>
            <person name="Schelkunov M.I."/>
        </authorList>
    </citation>
    <scope>NUCLEOTIDE SEQUENCE</scope>
    <source>
        <strain evidence="1">Hsosn_3</strain>
        <tissue evidence="1">Leaf</tissue>
    </source>
</reference>
<name>A0AAD8J9R3_9APIA</name>
<dbReference type="PANTHER" id="PTHR48475">
    <property type="entry name" value="RIBONUCLEASE H"/>
    <property type="match status" value="1"/>
</dbReference>